<sequence length="64" mass="7286">MISFAQVVKHMAGQSRTHNRIAWDEAQQCVVPFVIIGCVLHIGNRIIRYSLQLIQPKGGVWTRI</sequence>
<gene>
    <name evidence="1" type="ORF">J7302_25320</name>
</gene>
<reference evidence="1 2" key="1">
    <citation type="submission" date="2021-04" db="EMBL/GenBank/DDBJ databases">
        <title>Pseudomonas boanensis sp. nov., a bacterium isolated from river water used for household purposes in Boane District, Mozambique.</title>
        <authorList>
            <person name="Nicklasson M."/>
            <person name="Martin-Rodriguez A.J."/>
            <person name="Thorell K."/>
            <person name="Neves L."/>
            <person name="Mussagy A."/>
            <person name="Rydberg H.A."/>
            <person name="Hernroth B."/>
            <person name="Svensson-Stadler L."/>
            <person name="Sjoling A."/>
        </authorList>
    </citation>
    <scope>NUCLEOTIDE SEQUENCE [LARGE SCALE GENOMIC DNA]</scope>
    <source>
        <strain evidence="1 2">DB1</strain>
    </source>
</reference>
<protein>
    <submittedName>
        <fullName evidence="1">Uncharacterized protein</fullName>
    </submittedName>
</protein>
<dbReference type="RefSeq" id="WP_215381372.1">
    <property type="nucleotide sequence ID" value="NZ_JAGTIS010000028.1"/>
</dbReference>
<evidence type="ECO:0000313" key="1">
    <source>
        <dbReference type="EMBL" id="MBT8769433.1"/>
    </source>
</evidence>
<accession>A0ABS5XQ38</accession>
<name>A0ABS5XQ38_9GAMM</name>
<proteinExistence type="predicted"/>
<evidence type="ECO:0000313" key="2">
    <source>
        <dbReference type="Proteomes" id="UP001519667"/>
    </source>
</evidence>
<comment type="caution">
    <text evidence="1">The sequence shown here is derived from an EMBL/GenBank/DDBJ whole genome shotgun (WGS) entry which is preliminary data.</text>
</comment>
<dbReference type="EMBL" id="JAGTIS010000028">
    <property type="protein sequence ID" value="MBT8769433.1"/>
    <property type="molecule type" value="Genomic_DNA"/>
</dbReference>
<keyword evidence="2" id="KW-1185">Reference proteome</keyword>
<dbReference type="Proteomes" id="UP001519667">
    <property type="component" value="Unassembled WGS sequence"/>
</dbReference>
<organism evidence="1 2">
    <name type="scientific">Metapseudomonas boanensis</name>
    <dbReference type="NCBI Taxonomy" id="2822138"/>
    <lineage>
        <taxon>Bacteria</taxon>
        <taxon>Pseudomonadati</taxon>
        <taxon>Pseudomonadota</taxon>
        <taxon>Gammaproteobacteria</taxon>
        <taxon>Pseudomonadales</taxon>
        <taxon>Pseudomonadaceae</taxon>
        <taxon>Metapseudomonas</taxon>
    </lineage>
</organism>